<dbReference type="EMBL" id="KY355735">
    <property type="protein sequence ID" value="APZ76304.1"/>
    <property type="molecule type" value="Genomic_DNA"/>
</dbReference>
<dbReference type="KEGG" id="vg:30999430"/>
<dbReference type="OrthoDB" id="24130at10239"/>
<evidence type="ECO:0000313" key="6">
    <source>
        <dbReference type="Proteomes" id="UP000202182"/>
    </source>
</evidence>
<dbReference type="InterPro" id="IPR002600">
    <property type="entry name" value="Herpes_UL7"/>
</dbReference>
<keyword evidence="6" id="KW-1185">Reference proteome</keyword>
<sequence length="245" mass="28355">MNQKSRTKSEKSSNSDKFNILTVRTILAISKMKDRIQLNKLRIIDISISDTNSEILFHTEDGTLLHEYELQSEFNKKGNFLGFSGLILLDHEDALTTLRLSEFQLKRRLVHIIPNTTLEYTLCTILFALENLPLSKKILHKLTRVLYNIEPPTNFCKLLLKSTITLTNMCRYIFFDEESSEIISNIPYIILLCIQSKKMQSIILNDLLFKEINVITSLSLESRTLQGTNITVKEIMNTIYNTYLN</sequence>
<evidence type="ECO:0000256" key="4">
    <source>
        <dbReference type="ARBA" id="ARBA00023200"/>
    </source>
</evidence>
<keyword evidence="2" id="KW-1040">Host Golgi apparatus</keyword>
<accession>A0A1P8VIX8</accession>
<dbReference type="Proteomes" id="UP000202182">
    <property type="component" value="Segment"/>
</dbReference>
<keyword evidence="3" id="KW-0946">Virion</keyword>
<keyword evidence="4" id="KW-1035">Host cytoplasm</keyword>
<keyword evidence="1" id="KW-0920">Virion tegument</keyword>
<evidence type="ECO:0000313" key="5">
    <source>
        <dbReference type="EMBL" id="APZ76304.1"/>
    </source>
</evidence>
<gene>
    <name evidence="5" type="primary">ORF89</name>
    <name evidence="5" type="ORF">MRV_0093</name>
</gene>
<evidence type="ECO:0000256" key="3">
    <source>
        <dbReference type="ARBA" id="ARBA00022844"/>
    </source>
</evidence>
<protein>
    <submittedName>
        <fullName evidence="5">Tegument protein</fullName>
    </submittedName>
</protein>
<evidence type="ECO:0000256" key="2">
    <source>
        <dbReference type="ARBA" id="ARBA00022812"/>
    </source>
</evidence>
<dbReference type="Pfam" id="PF01677">
    <property type="entry name" value="Herpes_UL7"/>
    <property type="match status" value="1"/>
</dbReference>
<evidence type="ECO:0000256" key="1">
    <source>
        <dbReference type="ARBA" id="ARBA00022580"/>
    </source>
</evidence>
<organism evidence="5">
    <name type="scientific">Murid betaherpesvirus 3</name>
    <dbReference type="NCBI Taxonomy" id="2560603"/>
    <lineage>
        <taxon>Viruses</taxon>
        <taxon>Duplodnaviria</taxon>
        <taxon>Heunggongvirae</taxon>
        <taxon>Peploviricota</taxon>
        <taxon>Herviviricetes</taxon>
        <taxon>Herpesvirales</taxon>
        <taxon>Orthoherpesviridae</taxon>
        <taxon>Betaherpesvirinae</taxon>
        <taxon>Roseolovirus</taxon>
        <taxon>Roseolovirus muridbeta3</taxon>
    </lineage>
</organism>
<dbReference type="GO" id="GO:0044423">
    <property type="term" value="C:virion component"/>
    <property type="evidence" value="ECO:0007669"/>
    <property type="project" value="UniProtKB-KW"/>
</dbReference>
<proteinExistence type="predicted"/>
<name>A0A1P8VIX8_9BETA</name>
<reference evidence="5" key="1">
    <citation type="submission" date="2016-12" db="EMBL/GenBank/DDBJ databases">
        <title>A murine herpesvirus closely related to ubiquitous human herpesviruses causes T-cell depletion.</title>
        <authorList>
            <person name="Patel S.J."/>
            <person name="Zhao G."/>
            <person name="Penna V.R."/>
            <person name="Park E."/>
            <person name="Lauron E.J."/>
            <person name="Harvey I.B."/>
            <person name="Beatty W.L."/>
            <person name="Plougastel-Douglas B."/>
            <person name="Poursine-Laurent J."/>
            <person name="Fremont D.H."/>
            <person name="Wang D."/>
            <person name="Yokoyama W.M."/>
        </authorList>
    </citation>
    <scope>NUCLEOTIDE SEQUENCE [LARGE SCALE GENOMIC DNA]</scope>
    <source>
        <strain evidence="5">YOK1</strain>
    </source>
</reference>